<dbReference type="Proteomes" id="UP000005038">
    <property type="component" value="Unassembled WGS sequence"/>
</dbReference>
<comment type="caution">
    <text evidence="2">The sequence shown here is derived from an EMBL/GenBank/DDBJ whole genome shotgun (WGS) entry which is preliminary data.</text>
</comment>
<feature type="transmembrane region" description="Helical" evidence="1">
    <location>
        <begin position="52"/>
        <end position="75"/>
    </location>
</feature>
<protein>
    <recommendedName>
        <fullName evidence="4">Phage holin family protein</fullName>
    </recommendedName>
</protein>
<dbReference type="Pfam" id="PF07332">
    <property type="entry name" value="Phage_holin_3_6"/>
    <property type="match status" value="1"/>
</dbReference>
<keyword evidence="1" id="KW-0472">Membrane</keyword>
<proteinExistence type="predicted"/>
<reference evidence="2" key="1">
    <citation type="submission" date="2012-02" db="EMBL/GenBank/DDBJ databases">
        <title>Whole genome shotgun sequence of Gordonia otitidis NBRC 100426.</title>
        <authorList>
            <person name="Yoshida I."/>
            <person name="Hosoyama A."/>
            <person name="Tsuchikane K."/>
            <person name="Katsumata H."/>
            <person name="Yamazaki S."/>
            <person name="Fujita N."/>
        </authorList>
    </citation>
    <scope>NUCLEOTIDE SEQUENCE [LARGE SCALE GENOMIC DNA]</scope>
    <source>
        <strain evidence="2">NBRC 100426</strain>
    </source>
</reference>
<dbReference type="EMBL" id="BAFB01000199">
    <property type="protein sequence ID" value="GAB36125.1"/>
    <property type="molecule type" value="Genomic_DNA"/>
</dbReference>
<dbReference type="AlphaFoldDB" id="H5TRL7"/>
<keyword evidence="1" id="KW-1133">Transmembrane helix</keyword>
<dbReference type="RefSeq" id="WP_007240309.1">
    <property type="nucleotide sequence ID" value="NZ_BAFB01000199.1"/>
</dbReference>
<keyword evidence="1" id="KW-0812">Transmembrane</keyword>
<organism evidence="2 3">
    <name type="scientific">Gordonia otitidis (strain DSM 44809 / CCUG 52243 / JCM 12355 / NBRC 100426 / IFM 10032)</name>
    <dbReference type="NCBI Taxonomy" id="1108044"/>
    <lineage>
        <taxon>Bacteria</taxon>
        <taxon>Bacillati</taxon>
        <taxon>Actinomycetota</taxon>
        <taxon>Actinomycetes</taxon>
        <taxon>Mycobacteriales</taxon>
        <taxon>Gordoniaceae</taxon>
        <taxon>Gordonia</taxon>
    </lineage>
</organism>
<gene>
    <name evidence="2" type="ORF">GOOTI_199_00030</name>
</gene>
<dbReference type="STRING" id="1108044.GOOTI_199_00030"/>
<evidence type="ECO:0000313" key="3">
    <source>
        <dbReference type="Proteomes" id="UP000005038"/>
    </source>
</evidence>
<feature type="transmembrane region" description="Helical" evidence="1">
    <location>
        <begin position="81"/>
        <end position="104"/>
    </location>
</feature>
<sequence>MSHPVGPPSTPEPSVGQLMTQLSEQTSRLVRDELTLAQVELKNSAKHAGVGGGLFSGGGILALLGLGALVTAAIAGLALVLALWLSALIVGAVLLIGAGVAALLGKKQLQQSTPDMQRTVDSVKQDLAHVQEASRHDR</sequence>
<evidence type="ECO:0000256" key="1">
    <source>
        <dbReference type="SAM" id="Phobius"/>
    </source>
</evidence>
<evidence type="ECO:0000313" key="2">
    <source>
        <dbReference type="EMBL" id="GAB36125.1"/>
    </source>
</evidence>
<dbReference type="InterPro" id="IPR009937">
    <property type="entry name" value="Phage_holin_3_6"/>
</dbReference>
<accession>H5TRL7</accession>
<keyword evidence="3" id="KW-1185">Reference proteome</keyword>
<dbReference type="OrthoDB" id="4870234at2"/>
<evidence type="ECO:0008006" key="4">
    <source>
        <dbReference type="Google" id="ProtNLM"/>
    </source>
</evidence>
<name>H5TRL7_GORO1</name>